<evidence type="ECO:0000259" key="2">
    <source>
        <dbReference type="Pfam" id="PF04059"/>
    </source>
</evidence>
<dbReference type="InterPro" id="IPR035979">
    <property type="entry name" value="RBD_domain_sf"/>
</dbReference>
<feature type="region of interest" description="Disordered" evidence="1">
    <location>
        <begin position="165"/>
        <end position="194"/>
    </location>
</feature>
<dbReference type="Gramene" id="TraesCS5B02G319500.1">
    <property type="protein sequence ID" value="TraesCS5B02G319500.1"/>
    <property type="gene ID" value="TraesCS5B02G319500"/>
</dbReference>
<proteinExistence type="predicted"/>
<evidence type="ECO:0000313" key="4">
    <source>
        <dbReference type="Proteomes" id="UP000019116"/>
    </source>
</evidence>
<dbReference type="PaxDb" id="4565-Traes_5BL_83C341147.1"/>
<sequence length="393" mass="42110">MKAESTAVVPVACAAVPAVRCHLLRDTGPSRPGGASPSPPRVGPARSSFLLLFPSTNKRIMELAMAAAYTSRLGLPPAAHPYDDASLACALGQLYSTKDPFALPVSCLLPPPELPPAFGLPVGGLAPVCCCAKAAGAPAFPPFPWAHAPSPPAPPRCAITEIDESREVESEDNLSPRSVLTPWRRPTPASALSPSPPLVVGGKRAFDPSSEKTSLMICNIPNGFVKRRFMAILDQHCVQENDNPGWRVVGGGKFVRSEYDFLYIPIDFRTKYNKGYAFVNMTTATAARRLHTFLHGHRWALAGSRKVCEVVHADIQGVDALSAHFSCSKFPCGNKEFLPVRFGPPRDGLRPTVERVIGRTLVHRPADQSARPTPHAAQRGGKSKPAAVGNKTI</sequence>
<dbReference type="Proteomes" id="UP000019116">
    <property type="component" value="Chromosome 5B"/>
</dbReference>
<dbReference type="Gramene" id="TraesCAD_scaffold_121620_01G000100.1">
    <property type="protein sequence ID" value="TraesCAD_scaffold_121620_01G000100.1"/>
    <property type="gene ID" value="TraesCAD_scaffold_121620_01G000100"/>
</dbReference>
<dbReference type="EnsemblPlants" id="TraesCS5B02G319500.1">
    <property type="protein sequence ID" value="TraesCS5B02G319500.1"/>
    <property type="gene ID" value="TraesCS5B02G319500"/>
</dbReference>
<reference evidence="3" key="2">
    <citation type="submission" date="2018-10" db="UniProtKB">
        <authorList>
            <consortium name="EnsemblPlants"/>
        </authorList>
    </citation>
    <scope>IDENTIFICATION</scope>
</reference>
<dbReference type="Gramene" id="TraesCS5B03G0807300.1">
    <property type="protein sequence ID" value="TraesCS5B03G0807300.1.CDS"/>
    <property type="gene ID" value="TraesCS5B03G0807300"/>
</dbReference>
<organism evidence="3">
    <name type="scientific">Triticum aestivum</name>
    <name type="common">Wheat</name>
    <dbReference type="NCBI Taxonomy" id="4565"/>
    <lineage>
        <taxon>Eukaryota</taxon>
        <taxon>Viridiplantae</taxon>
        <taxon>Streptophyta</taxon>
        <taxon>Embryophyta</taxon>
        <taxon>Tracheophyta</taxon>
        <taxon>Spermatophyta</taxon>
        <taxon>Magnoliopsida</taxon>
        <taxon>Liliopsida</taxon>
        <taxon>Poales</taxon>
        <taxon>Poaceae</taxon>
        <taxon>BOP clade</taxon>
        <taxon>Pooideae</taxon>
        <taxon>Triticodae</taxon>
        <taxon>Triticeae</taxon>
        <taxon>Triticinae</taxon>
        <taxon>Triticum</taxon>
    </lineage>
</organism>
<dbReference type="SMR" id="A0A3B6LQV3"/>
<gene>
    <name evidence="3" type="primary">LOC123112813</name>
</gene>
<keyword evidence="4" id="KW-1185">Reference proteome</keyword>
<dbReference type="GO" id="GO:0003723">
    <property type="term" value="F:RNA binding"/>
    <property type="evidence" value="ECO:0000318"/>
    <property type="project" value="GO_Central"/>
</dbReference>
<dbReference type="SUPFAM" id="SSF54928">
    <property type="entry name" value="RNA-binding domain, RBD"/>
    <property type="match status" value="1"/>
</dbReference>
<dbReference type="AlphaFoldDB" id="A0A3B6LQV3"/>
<dbReference type="InterPro" id="IPR007201">
    <property type="entry name" value="Mei2-like_Rrm_C"/>
</dbReference>
<dbReference type="STRING" id="4565.A0A3B6LQV3"/>
<protein>
    <recommendedName>
        <fullName evidence="2">Mei2-like C-terminal RNA recognition motif domain-containing protein</fullName>
    </recommendedName>
</protein>
<evidence type="ECO:0000313" key="3">
    <source>
        <dbReference type="EnsemblPlants" id="TraesCS5B02G319500.1"/>
    </source>
</evidence>
<feature type="domain" description="Mei2-like C-terminal RNA recognition motif" evidence="2">
    <location>
        <begin position="256"/>
        <end position="325"/>
    </location>
</feature>
<reference evidence="3" key="1">
    <citation type="submission" date="2018-08" db="EMBL/GenBank/DDBJ databases">
        <authorList>
            <person name="Rossello M."/>
        </authorList>
    </citation>
    <scope>NUCLEOTIDE SEQUENCE [LARGE SCALE GENOMIC DNA]</scope>
    <source>
        <strain evidence="3">cv. Chinese Spring</strain>
    </source>
</reference>
<name>A0A3B6LQV3_WHEAT</name>
<dbReference type="Pfam" id="PF04059">
    <property type="entry name" value="RRM_2"/>
    <property type="match status" value="1"/>
</dbReference>
<dbReference type="GO" id="GO:1990904">
    <property type="term" value="C:ribonucleoprotein complex"/>
    <property type="evidence" value="ECO:0000318"/>
    <property type="project" value="GO_Central"/>
</dbReference>
<dbReference type="OrthoDB" id="417481at2759"/>
<feature type="region of interest" description="Disordered" evidence="1">
    <location>
        <begin position="363"/>
        <end position="393"/>
    </location>
</feature>
<dbReference type="Gramene" id="TraesWEE_scaffold_021924_01G000100.1">
    <property type="protein sequence ID" value="TraesWEE_scaffold_021924_01G000100.1"/>
    <property type="gene ID" value="TraesWEE_scaffold_021924_01G000100"/>
</dbReference>
<evidence type="ECO:0000256" key="1">
    <source>
        <dbReference type="SAM" id="MobiDB-lite"/>
    </source>
</evidence>
<accession>A0A3B6LQV3</accession>